<dbReference type="Proteomes" id="UP000309544">
    <property type="component" value="Unassembled WGS sequence"/>
</dbReference>
<dbReference type="PANTHER" id="PTHR33692:SF1">
    <property type="entry name" value="RIBOSOME MATURATION FACTOR RIMM"/>
    <property type="match status" value="1"/>
</dbReference>
<evidence type="ECO:0000256" key="4">
    <source>
        <dbReference type="ARBA" id="ARBA00023186"/>
    </source>
</evidence>
<dbReference type="NCBIfam" id="TIGR02273">
    <property type="entry name" value="16S_RimM"/>
    <property type="match status" value="1"/>
</dbReference>
<keyword evidence="1 5" id="KW-0963">Cytoplasm</keyword>
<dbReference type="InterPro" id="IPR036976">
    <property type="entry name" value="RimM_N_sf"/>
</dbReference>
<dbReference type="SUPFAM" id="SSF50447">
    <property type="entry name" value="Translation proteins"/>
    <property type="match status" value="1"/>
</dbReference>
<accession>A0A5C4S0N2</accession>
<dbReference type="GO" id="GO:0042274">
    <property type="term" value="P:ribosomal small subunit biogenesis"/>
    <property type="evidence" value="ECO:0007669"/>
    <property type="project" value="UniProtKB-UniRule"/>
</dbReference>
<dbReference type="Pfam" id="PF24986">
    <property type="entry name" value="PRC_RimM"/>
    <property type="match status" value="1"/>
</dbReference>
<dbReference type="RefSeq" id="WP_068867070.1">
    <property type="nucleotide sequence ID" value="NZ_VDCI01000003.1"/>
</dbReference>
<dbReference type="InterPro" id="IPR009000">
    <property type="entry name" value="Transl_B-barrel_sf"/>
</dbReference>
<evidence type="ECO:0000256" key="1">
    <source>
        <dbReference type="ARBA" id="ARBA00022490"/>
    </source>
</evidence>
<evidence type="ECO:0000256" key="3">
    <source>
        <dbReference type="ARBA" id="ARBA00022552"/>
    </source>
</evidence>
<dbReference type="PANTHER" id="PTHR33692">
    <property type="entry name" value="RIBOSOME MATURATION FACTOR RIMM"/>
    <property type="match status" value="1"/>
</dbReference>
<comment type="subunit">
    <text evidence="5">Binds ribosomal protein uS19.</text>
</comment>
<evidence type="ECO:0000259" key="7">
    <source>
        <dbReference type="Pfam" id="PF24986"/>
    </source>
</evidence>
<comment type="function">
    <text evidence="5">An accessory protein needed during the final step in the assembly of 30S ribosomal subunit, possibly for assembly of the head region. Essential for efficient processing of 16S rRNA. May be needed both before and after RbfA during the maturation of 16S rRNA. It has affinity for free ribosomal 30S subunits but not for 70S ribosomes.</text>
</comment>
<dbReference type="Pfam" id="PF01782">
    <property type="entry name" value="RimM"/>
    <property type="match status" value="1"/>
</dbReference>
<dbReference type="InterPro" id="IPR011033">
    <property type="entry name" value="PRC_barrel-like_sf"/>
</dbReference>
<gene>
    <name evidence="5 8" type="primary">rimM</name>
    <name evidence="8" type="ORF">FGF68_05700</name>
</gene>
<proteinExistence type="inferred from homology"/>
<protein>
    <recommendedName>
        <fullName evidence="5">Ribosome maturation factor RimM</fullName>
    </recommendedName>
</protein>
<dbReference type="HAMAP" id="MF_00014">
    <property type="entry name" value="Ribosome_mat_RimM"/>
    <property type="match status" value="1"/>
</dbReference>
<comment type="caution">
    <text evidence="8">The sequence shown here is derived from an EMBL/GenBank/DDBJ whole genome shotgun (WGS) entry which is preliminary data.</text>
</comment>
<dbReference type="Gene3D" id="2.40.30.60">
    <property type="entry name" value="RimM"/>
    <property type="match status" value="1"/>
</dbReference>
<dbReference type="EMBL" id="VDCI01000003">
    <property type="protein sequence ID" value="TNJ37063.1"/>
    <property type="molecule type" value="Genomic_DNA"/>
</dbReference>
<sequence length="173" mass="19349">MPSSETLFLAGRILKPRGLKGDLKVLPETDFPERFLERKHLYVGRTPADAVEYEVVQASLQKGFAYIRLQGALDRDMAESLAGSNLYVQESDLAELPPDMAWIHELVGLQAFDTDGAEIGVVRDVLDMPAHQVYEIEVADGKRVLVPALEEFVEETDVTGGRIVLKRFDEFTE</sequence>
<reference evidence="8 9" key="1">
    <citation type="submission" date="2019-05" db="EMBL/GenBank/DDBJ databases">
        <title>Draft Whole-Genome sequence of the green sulfur bacterium Prosthecochloris vibrioformis DSM 260.</title>
        <authorList>
            <person name="Meyer T.E."/>
            <person name="Kyndt J.A."/>
        </authorList>
    </citation>
    <scope>NUCLEOTIDE SEQUENCE [LARGE SCALE GENOMIC DNA]</scope>
    <source>
        <strain evidence="8 9">DSM 260</strain>
    </source>
</reference>
<keyword evidence="9" id="KW-1185">Reference proteome</keyword>
<feature type="domain" description="RimM N-terminal" evidence="6">
    <location>
        <begin position="10"/>
        <end position="92"/>
    </location>
</feature>
<evidence type="ECO:0000256" key="5">
    <source>
        <dbReference type="HAMAP-Rule" id="MF_00014"/>
    </source>
</evidence>
<dbReference type="Gene3D" id="2.30.30.240">
    <property type="entry name" value="PRC-barrel domain"/>
    <property type="match status" value="1"/>
</dbReference>
<comment type="subcellular location">
    <subcellularLocation>
        <location evidence="5">Cytoplasm</location>
    </subcellularLocation>
</comment>
<comment type="similarity">
    <text evidence="5">Belongs to the RimM family.</text>
</comment>
<dbReference type="GO" id="GO:0005737">
    <property type="term" value="C:cytoplasm"/>
    <property type="evidence" value="ECO:0007669"/>
    <property type="project" value="UniProtKB-SubCell"/>
</dbReference>
<dbReference type="AlphaFoldDB" id="A0A5C4S0N2"/>
<dbReference type="InterPro" id="IPR056792">
    <property type="entry name" value="PRC_RimM"/>
</dbReference>
<evidence type="ECO:0000313" key="8">
    <source>
        <dbReference type="EMBL" id="TNJ37063.1"/>
    </source>
</evidence>
<evidence type="ECO:0000256" key="2">
    <source>
        <dbReference type="ARBA" id="ARBA00022517"/>
    </source>
</evidence>
<keyword evidence="4 5" id="KW-0143">Chaperone</keyword>
<evidence type="ECO:0000259" key="6">
    <source>
        <dbReference type="Pfam" id="PF01782"/>
    </source>
</evidence>
<evidence type="ECO:0000313" key="9">
    <source>
        <dbReference type="Proteomes" id="UP000309544"/>
    </source>
</evidence>
<feature type="domain" description="Ribosome maturation factor RimM PRC barrel" evidence="7">
    <location>
        <begin position="104"/>
        <end position="166"/>
    </location>
</feature>
<dbReference type="SUPFAM" id="SSF50346">
    <property type="entry name" value="PRC-barrel domain"/>
    <property type="match status" value="1"/>
</dbReference>
<dbReference type="GO" id="GO:0043022">
    <property type="term" value="F:ribosome binding"/>
    <property type="evidence" value="ECO:0007669"/>
    <property type="project" value="InterPro"/>
</dbReference>
<keyword evidence="3 5" id="KW-0698">rRNA processing</keyword>
<dbReference type="InterPro" id="IPR002676">
    <property type="entry name" value="RimM_N"/>
</dbReference>
<keyword evidence="2 5" id="KW-0690">Ribosome biogenesis</keyword>
<dbReference type="GO" id="GO:0005840">
    <property type="term" value="C:ribosome"/>
    <property type="evidence" value="ECO:0007669"/>
    <property type="project" value="InterPro"/>
</dbReference>
<organism evidence="8 9">
    <name type="scientific">Prosthecochloris vibrioformis</name>
    <name type="common">Chlorobium vibrioforme</name>
    <dbReference type="NCBI Taxonomy" id="1098"/>
    <lineage>
        <taxon>Bacteria</taxon>
        <taxon>Pseudomonadati</taxon>
        <taxon>Chlorobiota</taxon>
        <taxon>Chlorobiia</taxon>
        <taxon>Chlorobiales</taxon>
        <taxon>Chlorobiaceae</taxon>
        <taxon>Prosthecochloris</taxon>
    </lineage>
</organism>
<dbReference type="GO" id="GO:0006364">
    <property type="term" value="P:rRNA processing"/>
    <property type="evidence" value="ECO:0007669"/>
    <property type="project" value="UniProtKB-UniRule"/>
</dbReference>
<comment type="domain">
    <text evidence="5">The PRC barrel domain binds ribosomal protein uS19.</text>
</comment>
<name>A0A5C4S0N2_PROVB</name>
<dbReference type="InterPro" id="IPR011961">
    <property type="entry name" value="RimM"/>
</dbReference>